<feature type="region of interest" description="Disordered" evidence="1">
    <location>
        <begin position="400"/>
        <end position="419"/>
    </location>
</feature>
<feature type="compositionally biased region" description="Acidic residues" evidence="1">
    <location>
        <begin position="363"/>
        <end position="374"/>
    </location>
</feature>
<name>A0ABQ8CMX6_BRANA</name>
<evidence type="ECO:0000313" key="5">
    <source>
        <dbReference type="Proteomes" id="UP000824890"/>
    </source>
</evidence>
<feature type="compositionally biased region" description="Basic and acidic residues" evidence="1">
    <location>
        <begin position="350"/>
        <end position="362"/>
    </location>
</feature>
<protein>
    <recommendedName>
        <fullName evidence="3">DUF287 domain-containing protein</fullName>
    </recommendedName>
</protein>
<dbReference type="PANTHER" id="PTHR33547">
    <property type="entry name" value="ZGC:174862"/>
    <property type="match status" value="1"/>
</dbReference>
<gene>
    <name evidence="4" type="ORF">HID58_026089</name>
</gene>
<dbReference type="InterPro" id="IPR005048">
    <property type="entry name" value="DUF287"/>
</dbReference>
<proteinExistence type="predicted"/>
<accession>A0ABQ8CMX6</accession>
<feature type="signal peptide" evidence="2">
    <location>
        <begin position="1"/>
        <end position="18"/>
    </location>
</feature>
<feature type="compositionally biased region" description="Acidic residues" evidence="1">
    <location>
        <begin position="556"/>
        <end position="584"/>
    </location>
</feature>
<feature type="region of interest" description="Disordered" evidence="1">
    <location>
        <begin position="649"/>
        <end position="710"/>
    </location>
</feature>
<dbReference type="PANTHER" id="PTHR33547:SF3">
    <property type="entry name" value="SERPENTINE RECEPTOR CLASS GAMMA"/>
    <property type="match status" value="1"/>
</dbReference>
<dbReference type="Pfam" id="PF03384">
    <property type="entry name" value="DUF287"/>
    <property type="match status" value="1"/>
</dbReference>
<evidence type="ECO:0000256" key="1">
    <source>
        <dbReference type="SAM" id="MobiDB-lite"/>
    </source>
</evidence>
<keyword evidence="5" id="KW-1185">Reference proteome</keyword>
<evidence type="ECO:0000259" key="3">
    <source>
        <dbReference type="Pfam" id="PF03384"/>
    </source>
</evidence>
<comment type="caution">
    <text evidence="4">The sequence shown here is derived from an EMBL/GenBank/DDBJ whole genome shotgun (WGS) entry which is preliminary data.</text>
</comment>
<feature type="domain" description="DUF287" evidence="3">
    <location>
        <begin position="133"/>
        <end position="184"/>
    </location>
</feature>
<dbReference type="EMBL" id="JAGKQM010000007">
    <property type="protein sequence ID" value="KAH0918429.1"/>
    <property type="molecule type" value="Genomic_DNA"/>
</dbReference>
<feature type="region of interest" description="Disordered" evidence="1">
    <location>
        <begin position="425"/>
        <end position="603"/>
    </location>
</feature>
<organism evidence="4 5">
    <name type="scientific">Brassica napus</name>
    <name type="common">Rape</name>
    <dbReference type="NCBI Taxonomy" id="3708"/>
    <lineage>
        <taxon>Eukaryota</taxon>
        <taxon>Viridiplantae</taxon>
        <taxon>Streptophyta</taxon>
        <taxon>Embryophyta</taxon>
        <taxon>Tracheophyta</taxon>
        <taxon>Spermatophyta</taxon>
        <taxon>Magnoliopsida</taxon>
        <taxon>eudicotyledons</taxon>
        <taxon>Gunneridae</taxon>
        <taxon>Pentapetalae</taxon>
        <taxon>rosids</taxon>
        <taxon>malvids</taxon>
        <taxon>Brassicales</taxon>
        <taxon>Brassicaceae</taxon>
        <taxon>Brassiceae</taxon>
        <taxon>Brassica</taxon>
    </lineage>
</organism>
<feature type="compositionally biased region" description="Basic and acidic residues" evidence="1">
    <location>
        <begin position="585"/>
        <end position="603"/>
    </location>
</feature>
<feature type="compositionally biased region" description="Basic and acidic residues" evidence="1">
    <location>
        <begin position="530"/>
        <end position="542"/>
    </location>
</feature>
<reference evidence="4 5" key="1">
    <citation type="submission" date="2021-05" db="EMBL/GenBank/DDBJ databases">
        <title>Genome Assembly of Synthetic Allotetraploid Brassica napus Reveals Homoeologous Exchanges between Subgenomes.</title>
        <authorList>
            <person name="Davis J.T."/>
        </authorList>
    </citation>
    <scope>NUCLEOTIDE SEQUENCE [LARGE SCALE GENOMIC DNA]</scope>
    <source>
        <strain evidence="5">cv. Da-Ae</strain>
        <tissue evidence="4">Seedling</tissue>
    </source>
</reference>
<sequence>MVKTMALALLTFLTTIWTNPCPPPCFVAFSVVLLRLNRESINLSVDVLSPSYFSGLNSLESRTASFLLLSPTKSRNEGPKRKNPSTTCVGVSSRTRARKAVSAGNEPARETTVVSLSVDSESDDMSAVSSKVINSVLVPTVGEEIMLARIIDEEREYHCEGSTSDTWNHWLNVKQKKIFWKELYDLDVAARVFKKKKDKEKVTFLEDSSSKSGLESLKALEEKILGAMSEGFSGLKSVVEAKLGDMDVRMSKFEKNQRQLKRRAKKIEEKLTSIESNKNEERNYGEDMDFGWDDRDYGRAEGKENSEKAKEDKENSESGEEKDVVSGGENSKDGEKDKGNVEEEEEKENEADKTELGTREKDEVSEEDYDTEEEAEKRRVEADALWKSILSEETEYLEKEAEKVAKGTPTPPRGRPKRLAARKIVLTPPEEFLRGPTVTSPSPIETEKEAETVIEEEGEEMAVEAEESDEERLKEKNAEEMVEEEEGVEESPTEKIAEEMVEEEEGVEESPTEKIAEEMVKEEEGVEESPTEKIAEEMVEKEEAVEESPTEKNAEEMVEEEAEDAEEAEEAMEAEEAEEAEEEADKVVEKEAETVVEKEGDKYTDEEKQMWALVVYKASEEMADGTTEVRRDGTNEVRTGFKLRCKQKIMMYGKPRGKKKPQRPQSQESAPVIARTPREKRKPQRLQSPYTQVKTEDIDGPKKKRKTKVK</sequence>
<feature type="region of interest" description="Disordered" evidence="1">
    <location>
        <begin position="70"/>
        <end position="89"/>
    </location>
</feature>
<evidence type="ECO:0000313" key="4">
    <source>
        <dbReference type="EMBL" id="KAH0918429.1"/>
    </source>
</evidence>
<feature type="compositionally biased region" description="Acidic residues" evidence="1">
    <location>
        <begin position="499"/>
        <end position="510"/>
    </location>
</feature>
<feature type="compositionally biased region" description="Basic and acidic residues" evidence="1">
    <location>
        <begin position="292"/>
        <end position="341"/>
    </location>
</feature>
<feature type="compositionally biased region" description="Basic and acidic residues" evidence="1">
    <location>
        <begin position="511"/>
        <end position="523"/>
    </location>
</feature>
<feature type="chain" id="PRO_5047402047" description="DUF287 domain-containing protein" evidence="2">
    <location>
        <begin position="19"/>
        <end position="710"/>
    </location>
</feature>
<feature type="region of interest" description="Disordered" evidence="1">
    <location>
        <begin position="278"/>
        <end position="381"/>
    </location>
</feature>
<keyword evidence="2" id="KW-0732">Signal</keyword>
<feature type="compositionally biased region" description="Acidic residues" evidence="1">
    <location>
        <begin position="452"/>
        <end position="470"/>
    </location>
</feature>
<dbReference type="Proteomes" id="UP000824890">
    <property type="component" value="Unassembled WGS sequence"/>
</dbReference>
<evidence type="ECO:0000256" key="2">
    <source>
        <dbReference type="SAM" id="SignalP"/>
    </source>
</evidence>
<feature type="compositionally biased region" description="Acidic residues" evidence="1">
    <location>
        <begin position="480"/>
        <end position="491"/>
    </location>
</feature>